<reference evidence="1 2" key="1">
    <citation type="submission" date="2018-12" db="EMBL/GenBank/DDBJ databases">
        <title>Characterization and Draft Genome of Vibrio anguillarum J360 Marine Pathogen Isolated from an Outbreak in Lumpfish (Cyclopterus lumpus).</title>
        <authorList>
            <person name="Vasquez J.I."/>
            <person name="Cao T."/>
            <person name="Chakraborty S."/>
            <person name="Gnanagobal H."/>
            <person name="Wescot J."/>
            <person name="Boyce D."/>
            <person name="Santander J."/>
        </authorList>
    </citation>
    <scope>NUCLEOTIDE SEQUENCE [LARGE SCALE GENOMIC DNA]</scope>
    <source>
        <strain evidence="1 2">J360</strain>
    </source>
</reference>
<proteinExistence type="predicted"/>
<evidence type="ECO:0000313" key="1">
    <source>
        <dbReference type="EMBL" id="AZS25229.1"/>
    </source>
</evidence>
<name>A0A289G986_VIBAN</name>
<sequence length="199" mass="21391">MNLAKCASIARGTFMRVNAPRGFTLIEMIIVITVTAIAMTGITAALYPRSQQSAEQVLAVKAAELGRAVMDEVMGRAFDENSGPNGGVPECVLVTALGREVCTSVALLGPEPSETNNTLYNDVDDFHGLTGSVKDVLGIDISADYQRYNVEIQVFYEQDSGGQLSGVNANQLTHYKRVSVVIIDPKGNRYPFAAIKGNF</sequence>
<dbReference type="Proteomes" id="UP000256923">
    <property type="component" value="Chromosome 1"/>
</dbReference>
<evidence type="ECO:0000313" key="2">
    <source>
        <dbReference type="Proteomes" id="UP000256923"/>
    </source>
</evidence>
<dbReference type="PROSITE" id="PS00409">
    <property type="entry name" value="PROKAR_NTER_METHYL"/>
    <property type="match status" value="1"/>
</dbReference>
<gene>
    <name evidence="1" type="ORF">DYL72_09495</name>
</gene>
<organism evidence="1 2">
    <name type="scientific">Vibrio anguillarum</name>
    <name type="common">Listonella anguillarum</name>
    <dbReference type="NCBI Taxonomy" id="55601"/>
    <lineage>
        <taxon>Bacteria</taxon>
        <taxon>Pseudomonadati</taxon>
        <taxon>Pseudomonadota</taxon>
        <taxon>Gammaproteobacteria</taxon>
        <taxon>Vibrionales</taxon>
        <taxon>Vibrionaceae</taxon>
        <taxon>Vibrio</taxon>
    </lineage>
</organism>
<dbReference type="Pfam" id="PF07963">
    <property type="entry name" value="N_methyl"/>
    <property type="match status" value="1"/>
</dbReference>
<dbReference type="EMBL" id="CP034672">
    <property type="protein sequence ID" value="AZS25229.1"/>
    <property type="molecule type" value="Genomic_DNA"/>
</dbReference>
<protein>
    <submittedName>
        <fullName evidence="1">Type II secretion system protein</fullName>
    </submittedName>
</protein>
<dbReference type="AlphaFoldDB" id="A0A289G986"/>
<dbReference type="InterPro" id="IPR012902">
    <property type="entry name" value="N_methyl_site"/>
</dbReference>
<accession>A0A289G986</accession>
<dbReference type="NCBIfam" id="TIGR02532">
    <property type="entry name" value="IV_pilin_GFxxxE"/>
    <property type="match status" value="1"/>
</dbReference>